<dbReference type="InterPro" id="IPR011032">
    <property type="entry name" value="GroES-like_sf"/>
</dbReference>
<dbReference type="Pfam" id="PF00107">
    <property type="entry name" value="ADH_zinc_N"/>
    <property type="match status" value="1"/>
</dbReference>
<protein>
    <submittedName>
        <fullName evidence="2">NADPH:quinone reductase-like Zn-dependent oxidoreductase</fullName>
    </submittedName>
</protein>
<dbReference type="OrthoDB" id="8709at2157"/>
<gene>
    <name evidence="2" type="ORF">ATJ93_2458</name>
</gene>
<accession>A0A419WJF4</accession>
<name>A0A419WJF4_9EURY</name>
<dbReference type="SUPFAM" id="SSF51735">
    <property type="entry name" value="NAD(P)-binding Rossmann-fold domains"/>
    <property type="match status" value="1"/>
</dbReference>
<evidence type="ECO:0000313" key="2">
    <source>
        <dbReference type="EMBL" id="RKD95600.1"/>
    </source>
</evidence>
<evidence type="ECO:0000259" key="1">
    <source>
        <dbReference type="SMART" id="SM00829"/>
    </source>
</evidence>
<dbReference type="GO" id="GO:0016616">
    <property type="term" value="F:oxidoreductase activity, acting on the CH-OH group of donors, NAD or NADP as acceptor"/>
    <property type="evidence" value="ECO:0007669"/>
    <property type="project" value="UniProtKB-ARBA"/>
</dbReference>
<dbReference type="InterPro" id="IPR020843">
    <property type="entry name" value="ER"/>
</dbReference>
<dbReference type="PANTHER" id="PTHR45033:SF2">
    <property type="entry name" value="ZINC-TYPE ALCOHOL DEHYDROGENASE-LIKE PROTEIN C1773.06C"/>
    <property type="match status" value="1"/>
</dbReference>
<dbReference type="InterPro" id="IPR013154">
    <property type="entry name" value="ADH-like_N"/>
</dbReference>
<dbReference type="InterPro" id="IPR052711">
    <property type="entry name" value="Zinc_ADH-like"/>
</dbReference>
<dbReference type="InterPro" id="IPR036291">
    <property type="entry name" value="NAD(P)-bd_dom_sf"/>
</dbReference>
<dbReference type="Proteomes" id="UP000283805">
    <property type="component" value="Unassembled WGS sequence"/>
</dbReference>
<dbReference type="RefSeq" id="WP_120244853.1">
    <property type="nucleotide sequence ID" value="NZ_RAPO01000002.1"/>
</dbReference>
<dbReference type="SUPFAM" id="SSF50129">
    <property type="entry name" value="GroES-like"/>
    <property type="match status" value="1"/>
</dbReference>
<reference evidence="2 3" key="1">
    <citation type="submission" date="2018-09" db="EMBL/GenBank/DDBJ databases">
        <title>Genomic Encyclopedia of Archaeal and Bacterial Type Strains, Phase II (KMG-II): from individual species to whole genera.</title>
        <authorList>
            <person name="Goeker M."/>
        </authorList>
    </citation>
    <scope>NUCLEOTIDE SEQUENCE [LARGE SCALE GENOMIC DNA]</scope>
    <source>
        <strain evidence="2 3">DSM 13151</strain>
    </source>
</reference>
<dbReference type="GO" id="GO:0044281">
    <property type="term" value="P:small molecule metabolic process"/>
    <property type="evidence" value="ECO:0007669"/>
    <property type="project" value="UniProtKB-ARBA"/>
</dbReference>
<dbReference type="AlphaFoldDB" id="A0A419WJF4"/>
<dbReference type="InterPro" id="IPR013149">
    <property type="entry name" value="ADH-like_C"/>
</dbReference>
<dbReference type="Gene3D" id="3.40.50.720">
    <property type="entry name" value="NAD(P)-binding Rossmann-like Domain"/>
    <property type="match status" value="1"/>
</dbReference>
<proteinExistence type="predicted"/>
<dbReference type="CDD" id="cd08276">
    <property type="entry name" value="MDR7"/>
    <property type="match status" value="1"/>
</dbReference>
<feature type="domain" description="Enoyl reductase (ER)" evidence="1">
    <location>
        <begin position="15"/>
        <end position="337"/>
    </location>
</feature>
<dbReference type="GO" id="GO:0043168">
    <property type="term" value="F:anion binding"/>
    <property type="evidence" value="ECO:0007669"/>
    <property type="project" value="UniProtKB-ARBA"/>
</dbReference>
<keyword evidence="3" id="KW-1185">Reference proteome</keyword>
<comment type="caution">
    <text evidence="2">The sequence shown here is derived from an EMBL/GenBank/DDBJ whole genome shotgun (WGS) entry which is preliminary data.</text>
</comment>
<dbReference type="PANTHER" id="PTHR45033">
    <property type="match status" value="1"/>
</dbReference>
<dbReference type="GO" id="GO:0030554">
    <property type="term" value="F:adenyl nucleotide binding"/>
    <property type="evidence" value="ECO:0007669"/>
    <property type="project" value="UniProtKB-ARBA"/>
</dbReference>
<sequence>MKAYEVQEPSSDYAGVVEVERDRPEPAADEALVEVHAASINYRDLAIAHEDLVYPGAEPPVVPLCDGAGEVVAVGDEVERLSAGDRVATPFAPDWIDGPVTPEKVARTTGGNVDGTLAEYATFPAASLAELPENLSYEQGATLTCAGLTAWRELMEAGDLTADETVLALGTGGVSTFALQFATMQGADVFVTSSSDEKLERARELGATWTLNYEETPEWGDAVAEETGGVDHVIEVGGPGTLQQSIEAAAFDGYVHLIGVLSGPDGQVHPGPILQKALTVEGSMGVGSRAMFDRMNSAIEAAEIEPVIDRTFGFSEDEVREAYRYVDEGAHQGKVVISLE</sequence>
<dbReference type="EMBL" id="RAPO01000002">
    <property type="protein sequence ID" value="RKD95600.1"/>
    <property type="molecule type" value="Genomic_DNA"/>
</dbReference>
<organism evidence="2 3">
    <name type="scientific">Halopiger aswanensis</name>
    <dbReference type="NCBI Taxonomy" id="148449"/>
    <lineage>
        <taxon>Archaea</taxon>
        <taxon>Methanobacteriati</taxon>
        <taxon>Methanobacteriota</taxon>
        <taxon>Stenosarchaea group</taxon>
        <taxon>Halobacteria</taxon>
        <taxon>Halobacteriales</taxon>
        <taxon>Natrialbaceae</taxon>
        <taxon>Halopiger</taxon>
    </lineage>
</organism>
<evidence type="ECO:0000313" key="3">
    <source>
        <dbReference type="Proteomes" id="UP000283805"/>
    </source>
</evidence>
<dbReference type="SMART" id="SM00829">
    <property type="entry name" value="PKS_ER"/>
    <property type="match status" value="1"/>
</dbReference>
<dbReference type="Pfam" id="PF08240">
    <property type="entry name" value="ADH_N"/>
    <property type="match status" value="1"/>
</dbReference>
<dbReference type="Gene3D" id="3.90.180.10">
    <property type="entry name" value="Medium-chain alcohol dehydrogenases, catalytic domain"/>
    <property type="match status" value="1"/>
</dbReference>